<reference evidence="2" key="1">
    <citation type="journal article" date="2019" name="bioRxiv">
        <title>The Genome of the Zebra Mussel, Dreissena polymorpha: A Resource for Invasive Species Research.</title>
        <authorList>
            <person name="McCartney M.A."/>
            <person name="Auch B."/>
            <person name="Kono T."/>
            <person name="Mallez S."/>
            <person name="Zhang Y."/>
            <person name="Obille A."/>
            <person name="Becker A."/>
            <person name="Abrahante J.E."/>
            <person name="Garbe J."/>
            <person name="Badalamenti J.P."/>
            <person name="Herman A."/>
            <person name="Mangelson H."/>
            <person name="Liachko I."/>
            <person name="Sullivan S."/>
            <person name="Sone E.D."/>
            <person name="Koren S."/>
            <person name="Silverstein K.A.T."/>
            <person name="Beckman K.B."/>
            <person name="Gohl D.M."/>
        </authorList>
    </citation>
    <scope>NUCLEOTIDE SEQUENCE</scope>
    <source>
        <strain evidence="2">Duluth1</strain>
        <tissue evidence="2">Whole animal</tissue>
    </source>
</reference>
<organism evidence="2 3">
    <name type="scientific">Dreissena polymorpha</name>
    <name type="common">Zebra mussel</name>
    <name type="synonym">Mytilus polymorpha</name>
    <dbReference type="NCBI Taxonomy" id="45954"/>
    <lineage>
        <taxon>Eukaryota</taxon>
        <taxon>Metazoa</taxon>
        <taxon>Spiralia</taxon>
        <taxon>Lophotrochozoa</taxon>
        <taxon>Mollusca</taxon>
        <taxon>Bivalvia</taxon>
        <taxon>Autobranchia</taxon>
        <taxon>Heteroconchia</taxon>
        <taxon>Euheterodonta</taxon>
        <taxon>Imparidentia</taxon>
        <taxon>Neoheterodontei</taxon>
        <taxon>Myida</taxon>
        <taxon>Dreissenoidea</taxon>
        <taxon>Dreissenidae</taxon>
        <taxon>Dreissena</taxon>
    </lineage>
</organism>
<evidence type="ECO:0000313" key="3">
    <source>
        <dbReference type="Proteomes" id="UP000828390"/>
    </source>
</evidence>
<dbReference type="AlphaFoldDB" id="A0A9D4FGK7"/>
<dbReference type="EMBL" id="JAIWYP010000007">
    <property type="protein sequence ID" value="KAH3797324.1"/>
    <property type="molecule type" value="Genomic_DNA"/>
</dbReference>
<feature type="chain" id="PRO_5038933370" evidence="1">
    <location>
        <begin position="22"/>
        <end position="102"/>
    </location>
</feature>
<keyword evidence="3" id="KW-1185">Reference proteome</keyword>
<feature type="signal peptide" evidence="1">
    <location>
        <begin position="1"/>
        <end position="21"/>
    </location>
</feature>
<dbReference type="Proteomes" id="UP000828390">
    <property type="component" value="Unassembled WGS sequence"/>
</dbReference>
<comment type="caution">
    <text evidence="2">The sequence shown here is derived from an EMBL/GenBank/DDBJ whole genome shotgun (WGS) entry which is preliminary data.</text>
</comment>
<sequence length="102" mass="11545">MLSLMSVTVCAMFLVFGVVYCQKPTVSYKCPDGYSTMCVHPEETCPNLYEYSGQCPNSYYCCYMTSQNTKVCECKDLTTFDKGLCDPEIELVPCNKCCFRCP</sequence>
<evidence type="ECO:0000256" key="1">
    <source>
        <dbReference type="SAM" id="SignalP"/>
    </source>
</evidence>
<evidence type="ECO:0000313" key="2">
    <source>
        <dbReference type="EMBL" id="KAH3797324.1"/>
    </source>
</evidence>
<reference evidence="2" key="2">
    <citation type="submission" date="2020-11" db="EMBL/GenBank/DDBJ databases">
        <authorList>
            <person name="McCartney M.A."/>
            <person name="Auch B."/>
            <person name="Kono T."/>
            <person name="Mallez S."/>
            <person name="Becker A."/>
            <person name="Gohl D.M."/>
            <person name="Silverstein K.A.T."/>
            <person name="Koren S."/>
            <person name="Bechman K.B."/>
            <person name="Herman A."/>
            <person name="Abrahante J.E."/>
            <person name="Garbe J."/>
        </authorList>
    </citation>
    <scope>NUCLEOTIDE SEQUENCE</scope>
    <source>
        <strain evidence="2">Duluth1</strain>
        <tissue evidence="2">Whole animal</tissue>
    </source>
</reference>
<proteinExistence type="predicted"/>
<protein>
    <submittedName>
        <fullName evidence="2">Uncharacterized protein</fullName>
    </submittedName>
</protein>
<name>A0A9D4FGK7_DREPO</name>
<keyword evidence="1" id="KW-0732">Signal</keyword>
<accession>A0A9D4FGK7</accession>
<gene>
    <name evidence="2" type="ORF">DPMN_150903</name>
</gene>